<sequence length="158" mass="17795">MQINDGGDTINETILEALEQVWKFNLPTAYRNFILKYNGGSPQPSRFFFKESPSNGSYVDYLFGIRKGFNQNLLMSMNLYSGRIPANMLPIGEDPGSNLILLSVKGPDRGKIYFWDHDLEADPAQGETPDYSNLTLIADSFDEFINGLSEEKDLPQES</sequence>
<dbReference type="InterPro" id="IPR037883">
    <property type="entry name" value="Knr4/Smi1-like_sf"/>
</dbReference>
<dbReference type="STRING" id="91604.ID47_04750"/>
<dbReference type="HOGENOM" id="CLU_115772_4_0_5"/>
<evidence type="ECO:0000259" key="1">
    <source>
        <dbReference type="SMART" id="SM00860"/>
    </source>
</evidence>
<proteinExistence type="predicted"/>
<protein>
    <recommendedName>
        <fullName evidence="1">Knr4/Smi1-like domain-containing protein</fullName>
    </recommendedName>
</protein>
<organism evidence="2 3">
    <name type="scientific">Candidatus Odyssella acanthamoebae</name>
    <dbReference type="NCBI Taxonomy" id="91604"/>
    <lineage>
        <taxon>Bacteria</taxon>
        <taxon>Pseudomonadati</taxon>
        <taxon>Pseudomonadota</taxon>
        <taxon>Alphaproteobacteria</taxon>
        <taxon>Holosporales</taxon>
        <taxon>Candidatus Paracaedibacteraceae</taxon>
        <taxon>Candidatus Odyssella</taxon>
    </lineage>
</organism>
<accession>A0A077AVX7</accession>
<reference evidence="2 3" key="1">
    <citation type="submission" date="2014-07" db="EMBL/GenBank/DDBJ databases">
        <title>Comparative genomic insights into amoeba endosymbionts belonging to the families of Holosporaceae and Candidatus Midichloriaceae within Rickettsiales.</title>
        <authorList>
            <person name="Wang Z."/>
            <person name="Wu M."/>
        </authorList>
    </citation>
    <scope>NUCLEOTIDE SEQUENCE [LARGE SCALE GENOMIC DNA]</scope>
    <source>
        <strain evidence="2">PRA3</strain>
    </source>
</reference>
<dbReference type="Gene3D" id="3.40.1580.10">
    <property type="entry name" value="SMI1/KNR4-like"/>
    <property type="match status" value="1"/>
</dbReference>
<name>A0A077AVX7_9PROT</name>
<dbReference type="eggNOG" id="ENOG50330S4">
    <property type="taxonomic scope" value="Bacteria"/>
</dbReference>
<dbReference type="Pfam" id="PF09346">
    <property type="entry name" value="SMI1_KNR4"/>
    <property type="match status" value="1"/>
</dbReference>
<dbReference type="EMBL" id="CP008941">
    <property type="protein sequence ID" value="AIK96204.1"/>
    <property type="molecule type" value="Genomic_DNA"/>
</dbReference>
<dbReference type="AlphaFoldDB" id="A0A077AVX7"/>
<feature type="domain" description="Knr4/Smi1-like" evidence="1">
    <location>
        <begin position="9"/>
        <end position="147"/>
    </location>
</feature>
<keyword evidence="3" id="KW-1185">Reference proteome</keyword>
<dbReference type="KEGG" id="paca:ID47_04750"/>
<dbReference type="Proteomes" id="UP000028926">
    <property type="component" value="Chromosome"/>
</dbReference>
<dbReference type="SUPFAM" id="SSF160631">
    <property type="entry name" value="SMI1/KNR4-like"/>
    <property type="match status" value="1"/>
</dbReference>
<dbReference type="RefSeq" id="WP_038464351.1">
    <property type="nucleotide sequence ID" value="NZ_CP008941.1"/>
</dbReference>
<dbReference type="OrthoDB" id="4103969at2"/>
<evidence type="ECO:0000313" key="3">
    <source>
        <dbReference type="Proteomes" id="UP000028926"/>
    </source>
</evidence>
<dbReference type="InterPro" id="IPR018958">
    <property type="entry name" value="Knr4/Smi1-like_dom"/>
</dbReference>
<evidence type="ECO:0000313" key="2">
    <source>
        <dbReference type="EMBL" id="AIK96204.1"/>
    </source>
</evidence>
<gene>
    <name evidence="2" type="ORF">ID47_04750</name>
</gene>
<dbReference type="SMART" id="SM00860">
    <property type="entry name" value="SMI1_KNR4"/>
    <property type="match status" value="1"/>
</dbReference>